<dbReference type="STRING" id="441103.TRN7648_02728"/>
<evidence type="ECO:0000313" key="1">
    <source>
        <dbReference type="EMBL" id="CUH79947.1"/>
    </source>
</evidence>
<name>A0A0P1GF65_9RHOB</name>
<protein>
    <recommendedName>
        <fullName evidence="3">DUF2867 domain-containing protein</fullName>
    </recommendedName>
</protein>
<gene>
    <name evidence="1" type="ORF">TRN7648_02728</name>
</gene>
<evidence type="ECO:0000313" key="2">
    <source>
        <dbReference type="Proteomes" id="UP000054935"/>
    </source>
</evidence>
<dbReference type="AlphaFoldDB" id="A0A0P1GF65"/>
<evidence type="ECO:0008006" key="3">
    <source>
        <dbReference type="Google" id="ProtNLM"/>
    </source>
</evidence>
<dbReference type="Proteomes" id="UP000054935">
    <property type="component" value="Unassembled WGS sequence"/>
</dbReference>
<accession>A0A0P1GF65</accession>
<organism evidence="1 2">
    <name type="scientific">Tropicibacter naphthalenivorans</name>
    <dbReference type="NCBI Taxonomy" id="441103"/>
    <lineage>
        <taxon>Bacteria</taxon>
        <taxon>Pseudomonadati</taxon>
        <taxon>Pseudomonadota</taxon>
        <taxon>Alphaproteobacteria</taxon>
        <taxon>Rhodobacterales</taxon>
        <taxon>Roseobacteraceae</taxon>
        <taxon>Tropicibacter</taxon>
    </lineage>
</organism>
<dbReference type="InterPro" id="IPR021295">
    <property type="entry name" value="DUF2867"/>
</dbReference>
<reference evidence="1 2" key="1">
    <citation type="submission" date="2015-09" db="EMBL/GenBank/DDBJ databases">
        <authorList>
            <consortium name="Swine Surveillance"/>
        </authorList>
    </citation>
    <scope>NUCLEOTIDE SEQUENCE [LARGE SCALE GENOMIC DNA]</scope>
    <source>
        <strain evidence="1 2">CECT 7648</strain>
    </source>
</reference>
<dbReference type="Pfam" id="PF11066">
    <property type="entry name" value="DUF2867"/>
    <property type="match status" value="1"/>
</dbReference>
<sequence length="154" mass="17142">MVAINDVPLLAPEGQLDYHHVQTTMLAQEMTLLQAWAKMQERPLPLLGLAFKVRDGISSLFGVKKIGGFARKPVTEVAVGDKLDFFLVEDVRPDLLVLTERDRHLDVMTCLSTDGRAFSVTSSVKVHNAFGRLYMLPVGIAHRLIVSRMMARLA</sequence>
<proteinExistence type="predicted"/>
<dbReference type="OrthoDB" id="7058586at2"/>
<dbReference type="RefSeq" id="WP_058248199.1">
    <property type="nucleotide sequence ID" value="NZ_CYSE01000004.1"/>
</dbReference>
<keyword evidence="2" id="KW-1185">Reference proteome</keyword>
<dbReference type="EMBL" id="CYSE01000004">
    <property type="protein sequence ID" value="CUH79947.1"/>
    <property type="molecule type" value="Genomic_DNA"/>
</dbReference>